<evidence type="ECO:0000313" key="1">
    <source>
        <dbReference type="EMBL" id="GIZ04859.1"/>
    </source>
</evidence>
<evidence type="ECO:0000313" key="2">
    <source>
        <dbReference type="Proteomes" id="UP001054945"/>
    </source>
</evidence>
<keyword evidence="2" id="KW-1185">Reference proteome</keyword>
<proteinExistence type="predicted"/>
<dbReference type="EMBL" id="BPLR01019156">
    <property type="protein sequence ID" value="GIZ04859.1"/>
    <property type="molecule type" value="Genomic_DNA"/>
</dbReference>
<dbReference type="AlphaFoldDB" id="A0AAV4YEL2"/>
<comment type="caution">
    <text evidence="1">The sequence shown here is derived from an EMBL/GenBank/DDBJ whole genome shotgun (WGS) entry which is preliminary data.</text>
</comment>
<name>A0AAV4YEL2_CAEEX</name>
<organism evidence="1 2">
    <name type="scientific">Caerostris extrusa</name>
    <name type="common">Bark spider</name>
    <name type="synonym">Caerostris bankana</name>
    <dbReference type="NCBI Taxonomy" id="172846"/>
    <lineage>
        <taxon>Eukaryota</taxon>
        <taxon>Metazoa</taxon>
        <taxon>Ecdysozoa</taxon>
        <taxon>Arthropoda</taxon>
        <taxon>Chelicerata</taxon>
        <taxon>Arachnida</taxon>
        <taxon>Araneae</taxon>
        <taxon>Araneomorphae</taxon>
        <taxon>Entelegynae</taxon>
        <taxon>Araneoidea</taxon>
        <taxon>Araneidae</taxon>
        <taxon>Caerostris</taxon>
    </lineage>
</organism>
<protein>
    <submittedName>
        <fullName evidence="1">Uncharacterized protein</fullName>
    </submittedName>
</protein>
<gene>
    <name evidence="1" type="ORF">CEXT_334891</name>
</gene>
<dbReference type="Proteomes" id="UP001054945">
    <property type="component" value="Unassembled WGS sequence"/>
</dbReference>
<reference evidence="1 2" key="1">
    <citation type="submission" date="2021-06" db="EMBL/GenBank/DDBJ databases">
        <title>Caerostris extrusa draft genome.</title>
        <authorList>
            <person name="Kono N."/>
            <person name="Arakawa K."/>
        </authorList>
    </citation>
    <scope>NUCLEOTIDE SEQUENCE [LARGE SCALE GENOMIC DNA]</scope>
</reference>
<sequence>MTALLLTVHHWKRISFAQQYSHLTSTEYQMVAFFFFNESRIDSSSDEMDFGAYSEGIRKQETRWLQNGKKSEEHSMVLLAYAHHYESHYKLP</sequence>
<accession>A0AAV4YEL2</accession>